<evidence type="ECO:0000313" key="2">
    <source>
        <dbReference type="EMBL" id="PIK39308.1"/>
    </source>
</evidence>
<dbReference type="EMBL" id="MRZV01001252">
    <property type="protein sequence ID" value="PIK39308.1"/>
    <property type="molecule type" value="Genomic_DNA"/>
</dbReference>
<reference evidence="2 3" key="1">
    <citation type="journal article" date="2017" name="PLoS Biol.">
        <title>The sea cucumber genome provides insights into morphological evolution and visceral regeneration.</title>
        <authorList>
            <person name="Zhang X."/>
            <person name="Sun L."/>
            <person name="Yuan J."/>
            <person name="Sun Y."/>
            <person name="Gao Y."/>
            <person name="Zhang L."/>
            <person name="Li S."/>
            <person name="Dai H."/>
            <person name="Hamel J.F."/>
            <person name="Liu C."/>
            <person name="Yu Y."/>
            <person name="Liu S."/>
            <person name="Lin W."/>
            <person name="Guo K."/>
            <person name="Jin S."/>
            <person name="Xu P."/>
            <person name="Storey K.B."/>
            <person name="Huan P."/>
            <person name="Zhang T."/>
            <person name="Zhou Y."/>
            <person name="Zhang J."/>
            <person name="Lin C."/>
            <person name="Li X."/>
            <person name="Xing L."/>
            <person name="Huo D."/>
            <person name="Sun M."/>
            <person name="Wang L."/>
            <person name="Mercier A."/>
            <person name="Li F."/>
            <person name="Yang H."/>
            <person name="Xiang J."/>
        </authorList>
    </citation>
    <scope>NUCLEOTIDE SEQUENCE [LARGE SCALE GENOMIC DNA]</scope>
    <source>
        <strain evidence="2">Shaxun</strain>
        <tissue evidence="2">Muscle</tissue>
    </source>
</reference>
<keyword evidence="3" id="KW-1185">Reference proteome</keyword>
<name>A0A2G8JUA0_STIJA</name>
<organism evidence="2 3">
    <name type="scientific">Stichopus japonicus</name>
    <name type="common">Sea cucumber</name>
    <dbReference type="NCBI Taxonomy" id="307972"/>
    <lineage>
        <taxon>Eukaryota</taxon>
        <taxon>Metazoa</taxon>
        <taxon>Echinodermata</taxon>
        <taxon>Eleutherozoa</taxon>
        <taxon>Echinozoa</taxon>
        <taxon>Holothuroidea</taxon>
        <taxon>Aspidochirotacea</taxon>
        <taxon>Aspidochirotida</taxon>
        <taxon>Stichopodidae</taxon>
        <taxon>Apostichopus</taxon>
    </lineage>
</organism>
<feature type="compositionally biased region" description="Basic and acidic residues" evidence="1">
    <location>
        <begin position="160"/>
        <end position="178"/>
    </location>
</feature>
<evidence type="ECO:0000313" key="3">
    <source>
        <dbReference type="Proteomes" id="UP000230750"/>
    </source>
</evidence>
<dbReference type="Proteomes" id="UP000230750">
    <property type="component" value="Unassembled WGS sequence"/>
</dbReference>
<gene>
    <name evidence="2" type="ORF">BSL78_23861</name>
</gene>
<dbReference type="AlphaFoldDB" id="A0A2G8JUA0"/>
<feature type="region of interest" description="Disordered" evidence="1">
    <location>
        <begin position="140"/>
        <end position="178"/>
    </location>
</feature>
<accession>A0A2G8JUA0</accession>
<evidence type="ECO:0000256" key="1">
    <source>
        <dbReference type="SAM" id="MobiDB-lite"/>
    </source>
</evidence>
<comment type="caution">
    <text evidence="2">The sequence shown here is derived from an EMBL/GenBank/DDBJ whole genome shotgun (WGS) entry which is preliminary data.</text>
</comment>
<proteinExistence type="predicted"/>
<sequence>MHELINESISHSLKKSFTVWYGIEHLSQQTTVCSTSKRHSILPTEVSHTSIPITEYHRFTQQPPQAFTSKLSQQLSTYPKKRGNPRNALQVSSPHSPGFSPVNSVHAPLLQRTPNSHGMGHRGDMNHQHQSLLERVEDLSPRSLSPIDGLEEDISSGGEYHPEPYVDPYREPYRDYSR</sequence>
<feature type="region of interest" description="Disordered" evidence="1">
    <location>
        <begin position="74"/>
        <end position="99"/>
    </location>
</feature>
<protein>
    <submittedName>
        <fullName evidence="2">Voltage dependent calcium channel L-type</fullName>
    </submittedName>
</protein>